<gene>
    <name evidence="1" type="ORF">FD03_GL001437</name>
</gene>
<dbReference type="PATRIC" id="fig|1423775.4.peg.1466"/>
<protein>
    <submittedName>
        <fullName evidence="1">Extracellular protein</fullName>
    </submittedName>
</protein>
<sequence>MRIKKLQIYLGIFVTVLIGLFSVLSKPLETTAATVPSVSDVLKAAPDGMNLNDYFEKPDNYSPGGGTTSNSAKVVTKGSSTPTDLIEMTSGANQICSVWGRMTDSNGKDYNYFDVTKDQTFSMWMYFSGSEGTSSDGMAFVIQNDDRGINAISTYSSLLSGRKAAGGETLGVWGGDGTGPDIVGSSSALATGAIKKSIAVEFDSYMNTTKADGGLVLGSQKDAFFDGGIDSSGSPQVRGPHVAWNYPALSSTYTGNIATTWMYYSMNHNDPIPNTYLAGATSTKDAWHHVVIKYTAPDSGSTIGHLQYIFDNENYDGTIKPYSEWDQKGDGANSTTHRIIDVDIGNLGLAKGQTKVRWGITSTSESTATTNAVIFESIPAVADISSTTSLYDSTQGRNIPDGDRYPNQDHNVNNGDKLRFDYNLIYNSGLTETGDITTKINVPKNVDFTADSYGNIGEIEYSGGTQKIKATDLNSDGTINLTLNSMSSANSIAEVHLNGTANIGDNTTAKATTVLGAHTSYDSTHYTGDVMSPLFKINPVNDTLQIKNNDDLTRTVKTGTSVSMAGTISYEKGSTFGTNSLTMHTIVDGVQQPDSTLSVDPTAKSADYTLKYDADTLGPGTHTIEVYASDSMHLTTEHLAYKITVEDKKLLLTSDSPSSYTISPENTITFSGKLSYDDGSAFDPGSAQVAYIMDNGIPLYDKPKTDTPGDITSYVSSWSYTGSKLGVGKHNLVIYAEDSSGRKSQAYTITVNVTTKVLSLESNKSYSFQTTNQSAESKLIKRSGDWDLKVTSAKTAWSLTAQSTPLMNSSTNLPITGTMVYREGLNQYSLEDDPVLIGSDSTVSNDTKVTDITKNWTSSTGILLSVAPDTEAGTYTGKINWTLTDSVDTN</sequence>
<name>A0A0R1KGI6_9LACO</name>
<dbReference type="OrthoDB" id="2306834at2"/>
<comment type="caution">
    <text evidence="1">The sequence shown here is derived from an EMBL/GenBank/DDBJ whole genome shotgun (WGS) entry which is preliminary data.</text>
</comment>
<dbReference type="STRING" id="1423775.FD03_GL001437"/>
<dbReference type="InterPro" id="IPR019825">
    <property type="entry name" value="Lectin_legB_Mn/Ca_BS"/>
</dbReference>
<dbReference type="Proteomes" id="UP000051248">
    <property type="component" value="Unassembled WGS sequence"/>
</dbReference>
<dbReference type="Gene3D" id="2.60.120.200">
    <property type="match status" value="1"/>
</dbReference>
<accession>A0A0R1KGI6</accession>
<evidence type="ECO:0000313" key="2">
    <source>
        <dbReference type="Proteomes" id="UP000051248"/>
    </source>
</evidence>
<dbReference type="RefSeq" id="WP_056979804.1">
    <property type="nucleotide sequence ID" value="NZ_AZDZ01000019.1"/>
</dbReference>
<dbReference type="EMBL" id="AZDZ01000019">
    <property type="protein sequence ID" value="KRK79074.1"/>
    <property type="molecule type" value="Genomic_DNA"/>
</dbReference>
<proteinExistence type="predicted"/>
<dbReference type="SUPFAM" id="SSF49899">
    <property type="entry name" value="Concanavalin A-like lectins/glucanases"/>
    <property type="match status" value="1"/>
</dbReference>
<dbReference type="InterPro" id="IPR013320">
    <property type="entry name" value="ConA-like_dom_sf"/>
</dbReference>
<dbReference type="eggNOG" id="ENOG5030B1R">
    <property type="taxonomic scope" value="Bacteria"/>
</dbReference>
<reference evidence="1 2" key="1">
    <citation type="journal article" date="2015" name="Genome Announc.">
        <title>Expanding the biotechnology potential of lactobacilli through comparative genomics of 213 strains and associated genera.</title>
        <authorList>
            <person name="Sun Z."/>
            <person name="Harris H.M."/>
            <person name="McCann A."/>
            <person name="Guo C."/>
            <person name="Argimon S."/>
            <person name="Zhang W."/>
            <person name="Yang X."/>
            <person name="Jeffery I.B."/>
            <person name="Cooney J.C."/>
            <person name="Kagawa T.F."/>
            <person name="Liu W."/>
            <person name="Song Y."/>
            <person name="Salvetti E."/>
            <person name="Wrobel A."/>
            <person name="Rasinkangas P."/>
            <person name="Parkhill J."/>
            <person name="Rea M.C."/>
            <person name="O'Sullivan O."/>
            <person name="Ritari J."/>
            <person name="Douillard F.P."/>
            <person name="Paul Ross R."/>
            <person name="Yang R."/>
            <person name="Briner A.E."/>
            <person name="Felis G.E."/>
            <person name="de Vos W.M."/>
            <person name="Barrangou R."/>
            <person name="Klaenhammer T.R."/>
            <person name="Caufield P.W."/>
            <person name="Cui Y."/>
            <person name="Zhang H."/>
            <person name="O'Toole P.W."/>
        </authorList>
    </citation>
    <scope>NUCLEOTIDE SEQUENCE [LARGE SCALE GENOMIC DNA]</scope>
    <source>
        <strain evidence="1 2">DSM 19682</strain>
    </source>
</reference>
<dbReference type="AlphaFoldDB" id="A0A0R1KGI6"/>
<keyword evidence="2" id="KW-1185">Reference proteome</keyword>
<organism evidence="1 2">
    <name type="scientific">Companilactobacillus nodensis DSM 19682 = JCM 14932 = NBRC 107160</name>
    <dbReference type="NCBI Taxonomy" id="1423775"/>
    <lineage>
        <taxon>Bacteria</taxon>
        <taxon>Bacillati</taxon>
        <taxon>Bacillota</taxon>
        <taxon>Bacilli</taxon>
        <taxon>Lactobacillales</taxon>
        <taxon>Lactobacillaceae</taxon>
        <taxon>Companilactobacillus</taxon>
    </lineage>
</organism>
<dbReference type="PROSITE" id="PS00307">
    <property type="entry name" value="LECTIN_LEGUME_BETA"/>
    <property type="match status" value="1"/>
</dbReference>
<evidence type="ECO:0000313" key="1">
    <source>
        <dbReference type="EMBL" id="KRK79074.1"/>
    </source>
</evidence>